<comment type="caution">
    <text evidence="3">The sequence shown here is derived from an EMBL/GenBank/DDBJ whole genome shotgun (WGS) entry which is preliminary data.</text>
</comment>
<dbReference type="Proteomes" id="UP001251870">
    <property type="component" value="Unassembled WGS sequence"/>
</dbReference>
<dbReference type="EMBL" id="JAVKGR010000002">
    <property type="protein sequence ID" value="MDR8018640.1"/>
    <property type="molecule type" value="Genomic_DNA"/>
</dbReference>
<dbReference type="InterPro" id="IPR029069">
    <property type="entry name" value="HotDog_dom_sf"/>
</dbReference>
<dbReference type="InterPro" id="IPR002539">
    <property type="entry name" value="MaoC-like_dom"/>
</dbReference>
<name>A0ABU2DQQ1_9MICC</name>
<organism evidence="3 4">
    <name type="scientific">Nesterenkonia aerolata</name>
    <dbReference type="NCBI Taxonomy" id="3074079"/>
    <lineage>
        <taxon>Bacteria</taxon>
        <taxon>Bacillati</taxon>
        <taxon>Actinomycetota</taxon>
        <taxon>Actinomycetes</taxon>
        <taxon>Micrococcales</taxon>
        <taxon>Micrococcaceae</taxon>
        <taxon>Nesterenkonia</taxon>
    </lineage>
</organism>
<gene>
    <name evidence="3" type="ORF">RIL96_03560</name>
</gene>
<dbReference type="Pfam" id="PF01575">
    <property type="entry name" value="MaoC_dehydratas"/>
    <property type="match status" value="1"/>
</dbReference>
<evidence type="ECO:0000256" key="1">
    <source>
        <dbReference type="ARBA" id="ARBA00005254"/>
    </source>
</evidence>
<proteinExistence type="inferred from homology"/>
<accession>A0ABU2DQQ1</accession>
<comment type="similarity">
    <text evidence="1">Belongs to the enoyl-CoA hydratase/isomerase family.</text>
</comment>
<reference evidence="3 4" key="1">
    <citation type="submission" date="2023-09" db="EMBL/GenBank/DDBJ databases">
        <title>Description of three actinobacteria isolated from air of manufacturing shop in a pharmaceutical factory.</title>
        <authorList>
            <person name="Zhang D.-F."/>
        </authorList>
    </citation>
    <scope>NUCLEOTIDE SEQUENCE [LARGE SCALE GENOMIC DNA]</scope>
    <source>
        <strain evidence="3 4">LY-0111</strain>
    </source>
</reference>
<dbReference type="PANTHER" id="PTHR43841">
    <property type="entry name" value="3-HYDROXYACYL-THIOESTER DEHYDRATASE HTDX-RELATED"/>
    <property type="match status" value="1"/>
</dbReference>
<dbReference type="PRINTS" id="PR01483">
    <property type="entry name" value="FASYNTHASE"/>
</dbReference>
<evidence type="ECO:0000313" key="3">
    <source>
        <dbReference type="EMBL" id="MDR8018640.1"/>
    </source>
</evidence>
<dbReference type="PANTHER" id="PTHR43841:SF3">
    <property type="entry name" value="(3R)-HYDROXYACYL-ACP DEHYDRATASE SUBUNIT HADB"/>
    <property type="match status" value="1"/>
</dbReference>
<feature type="domain" description="MaoC-like" evidence="2">
    <location>
        <begin position="231"/>
        <end position="305"/>
    </location>
</feature>
<dbReference type="RefSeq" id="WP_310547623.1">
    <property type="nucleotide sequence ID" value="NZ_JAVKGR010000002.1"/>
</dbReference>
<sequence length="332" mass="35504">MSTAQSSRTTRIEMPRLGSLYRRAALTAAAAPLRRSGAVSALPDRRVVARHPGAAPAEVEAYRRLFGGEPFDGVHRRALPSVYVHIMGFPVQMGLLGSDDFPLPLMGMVHLSNVVDHHRPIQIGQAVQIRVAAQQLRPHRRGAQFDVVTEVLDASADPDSEAAEVLWRGVSTYMSRAVTLHGAAAAQEEAEQDEVAQDEVTSQDAAAIPSTSGFVAPVKTGLWTLGADAGRQYARVSGDYNPIHLSGLTAKALGMPSAIVHGMYSAGRMLEGREPQQAGHRWSISFAAPVKLPSKVAFSAQHTGDGVTEFAGWSPKSAKPHFLGRLSLGADR</sequence>
<keyword evidence="4" id="KW-1185">Reference proteome</keyword>
<evidence type="ECO:0000313" key="4">
    <source>
        <dbReference type="Proteomes" id="UP001251870"/>
    </source>
</evidence>
<protein>
    <submittedName>
        <fullName evidence="3">MaoC/PaaZ C-terminal domain-containing protein</fullName>
    </submittedName>
</protein>
<dbReference type="InterPro" id="IPR003965">
    <property type="entry name" value="Fatty_acid_synthase"/>
</dbReference>
<dbReference type="SUPFAM" id="SSF54637">
    <property type="entry name" value="Thioesterase/thiol ester dehydrase-isomerase"/>
    <property type="match status" value="2"/>
</dbReference>
<evidence type="ECO:0000259" key="2">
    <source>
        <dbReference type="Pfam" id="PF01575"/>
    </source>
</evidence>
<dbReference type="Gene3D" id="3.10.129.10">
    <property type="entry name" value="Hotdog Thioesterase"/>
    <property type="match status" value="1"/>
</dbReference>